<sequence length="249" mass="27448">MLVKIVKAKVGGQKVNCRLEPGFHGPSICSDKLLKEISGKISRKLTPEEKDSKFVREETTAPLGLAIIPLTFTSNIKNNLCLSNKKSITIPTEVLVEKYDPKTSNYILLGNNWFYEIVTDVKNAFVRTTLRIKDLSGSGVAKTKKKSRVIVSVNKRDIHDFYKILPGKSKDSLPRRSNISATSDSGTSDSDTSDSDSGNSSTSSSGIEVIHTHKTEAVRKRPILKRKVKVSLEDCASKSETYSSDLENV</sequence>
<feature type="region of interest" description="Disordered" evidence="1">
    <location>
        <begin position="172"/>
        <end position="222"/>
    </location>
</feature>
<keyword evidence="3" id="KW-1185">Reference proteome</keyword>
<evidence type="ECO:0000313" key="2">
    <source>
        <dbReference type="EMBL" id="CAG8724140.1"/>
    </source>
</evidence>
<evidence type="ECO:0000313" key="3">
    <source>
        <dbReference type="Proteomes" id="UP000789405"/>
    </source>
</evidence>
<name>A0A9N9I6S8_9GLOM</name>
<evidence type="ECO:0000256" key="1">
    <source>
        <dbReference type="SAM" id="MobiDB-lite"/>
    </source>
</evidence>
<dbReference type="OrthoDB" id="2386798at2759"/>
<dbReference type="EMBL" id="CAJVPY010011081">
    <property type="protein sequence ID" value="CAG8724140.1"/>
    <property type="molecule type" value="Genomic_DNA"/>
</dbReference>
<dbReference type="Proteomes" id="UP000789405">
    <property type="component" value="Unassembled WGS sequence"/>
</dbReference>
<organism evidence="2 3">
    <name type="scientific">Dentiscutata erythropus</name>
    <dbReference type="NCBI Taxonomy" id="1348616"/>
    <lineage>
        <taxon>Eukaryota</taxon>
        <taxon>Fungi</taxon>
        <taxon>Fungi incertae sedis</taxon>
        <taxon>Mucoromycota</taxon>
        <taxon>Glomeromycotina</taxon>
        <taxon>Glomeromycetes</taxon>
        <taxon>Diversisporales</taxon>
        <taxon>Gigasporaceae</taxon>
        <taxon>Dentiscutata</taxon>
    </lineage>
</organism>
<feature type="compositionally biased region" description="Low complexity" evidence="1">
    <location>
        <begin position="182"/>
        <end position="206"/>
    </location>
</feature>
<dbReference type="AlphaFoldDB" id="A0A9N9I6S8"/>
<protein>
    <submittedName>
        <fullName evidence="2">24163_t:CDS:1</fullName>
    </submittedName>
</protein>
<reference evidence="2" key="1">
    <citation type="submission" date="2021-06" db="EMBL/GenBank/DDBJ databases">
        <authorList>
            <person name="Kallberg Y."/>
            <person name="Tangrot J."/>
            <person name="Rosling A."/>
        </authorList>
    </citation>
    <scope>NUCLEOTIDE SEQUENCE</scope>
    <source>
        <strain evidence="2">MA453B</strain>
    </source>
</reference>
<comment type="caution">
    <text evidence="2">The sequence shown here is derived from an EMBL/GenBank/DDBJ whole genome shotgun (WGS) entry which is preliminary data.</text>
</comment>
<accession>A0A9N9I6S8</accession>
<proteinExistence type="predicted"/>
<feature type="compositionally biased region" description="Basic and acidic residues" evidence="1">
    <location>
        <begin position="210"/>
        <end position="219"/>
    </location>
</feature>
<gene>
    <name evidence="2" type="ORF">DERYTH_LOCUS14560</name>
</gene>